<gene>
    <name evidence="1" type="ORF">MG293_006527</name>
</gene>
<sequence>MIVSKGINCEYLERLFSFPLFLMKPQEDYITLFLEKLLEILQFSLSEKTEDRVLDNHPLDTEGEIQEGREKEQKSHSWYFNLVQWLDDIQKTYTGTLRSLPVQVRLLLVLAAAGGAQRGARARQFSSPLLLLIEKSFSNETSALYHSGLLLCLSAMWKNSCQDIEWLALTHLFFSASKLIWVWDEHFANNECLLTSKMQDARSEPYGM</sequence>
<dbReference type="EMBL" id="JAKZEL010000005">
    <property type="protein sequence ID" value="KAI4543733.1"/>
    <property type="molecule type" value="Genomic_DNA"/>
</dbReference>
<evidence type="ECO:0000313" key="1">
    <source>
        <dbReference type="EMBL" id="KAI4543733.1"/>
    </source>
</evidence>
<dbReference type="AlphaFoldDB" id="A0AAD4YDA4"/>
<evidence type="ECO:0000313" key="2">
    <source>
        <dbReference type="Proteomes" id="UP001214576"/>
    </source>
</evidence>
<accession>A0AAD4YDA4</accession>
<organism evidence="1 2">
    <name type="scientific">Ovis ammon polii</name>
    <dbReference type="NCBI Taxonomy" id="230172"/>
    <lineage>
        <taxon>Eukaryota</taxon>
        <taxon>Metazoa</taxon>
        <taxon>Chordata</taxon>
        <taxon>Craniata</taxon>
        <taxon>Vertebrata</taxon>
        <taxon>Euteleostomi</taxon>
        <taxon>Mammalia</taxon>
        <taxon>Eutheria</taxon>
        <taxon>Laurasiatheria</taxon>
        <taxon>Artiodactyla</taxon>
        <taxon>Ruminantia</taxon>
        <taxon>Pecora</taxon>
        <taxon>Bovidae</taxon>
        <taxon>Caprinae</taxon>
        <taxon>Ovis</taxon>
    </lineage>
</organism>
<reference evidence="1" key="1">
    <citation type="submission" date="2022-03" db="EMBL/GenBank/DDBJ databases">
        <title>Genomic analyses of argali, domestic sheep and their hybrids provide insights into chromosomal evolution, heterosis and genetic basis of agronomic traits.</title>
        <authorList>
            <person name="Li M."/>
        </authorList>
    </citation>
    <scope>NUCLEOTIDE SEQUENCE</scope>
    <source>
        <strain evidence="1">CAU-MHL-2022a</strain>
        <tissue evidence="1">Skin</tissue>
    </source>
</reference>
<proteinExistence type="predicted"/>
<keyword evidence="2" id="KW-1185">Reference proteome</keyword>
<dbReference type="Proteomes" id="UP001214576">
    <property type="component" value="Unassembled WGS sequence"/>
</dbReference>
<name>A0AAD4YDA4_OVIAM</name>
<comment type="caution">
    <text evidence="1">The sequence shown here is derived from an EMBL/GenBank/DDBJ whole genome shotgun (WGS) entry which is preliminary data.</text>
</comment>
<protein>
    <submittedName>
        <fullName evidence="1">Uncharacterized protein</fullName>
    </submittedName>
</protein>